<accession>A0ACB9KI82</accession>
<gene>
    <name evidence="1" type="ORF">L6164_036760</name>
</gene>
<name>A0ACB9KI82_BAUVA</name>
<dbReference type="EMBL" id="CM039439">
    <property type="protein sequence ID" value="KAI4296840.1"/>
    <property type="molecule type" value="Genomic_DNA"/>
</dbReference>
<comment type="caution">
    <text evidence="1">The sequence shown here is derived from an EMBL/GenBank/DDBJ whole genome shotgun (WGS) entry which is preliminary data.</text>
</comment>
<evidence type="ECO:0000313" key="2">
    <source>
        <dbReference type="Proteomes" id="UP000828941"/>
    </source>
</evidence>
<dbReference type="Proteomes" id="UP000828941">
    <property type="component" value="Chromosome 14"/>
</dbReference>
<organism evidence="1 2">
    <name type="scientific">Bauhinia variegata</name>
    <name type="common">Purple orchid tree</name>
    <name type="synonym">Phanera variegata</name>
    <dbReference type="NCBI Taxonomy" id="167791"/>
    <lineage>
        <taxon>Eukaryota</taxon>
        <taxon>Viridiplantae</taxon>
        <taxon>Streptophyta</taxon>
        <taxon>Embryophyta</taxon>
        <taxon>Tracheophyta</taxon>
        <taxon>Spermatophyta</taxon>
        <taxon>Magnoliopsida</taxon>
        <taxon>eudicotyledons</taxon>
        <taxon>Gunneridae</taxon>
        <taxon>Pentapetalae</taxon>
        <taxon>rosids</taxon>
        <taxon>fabids</taxon>
        <taxon>Fabales</taxon>
        <taxon>Fabaceae</taxon>
        <taxon>Cercidoideae</taxon>
        <taxon>Cercideae</taxon>
        <taxon>Bauhiniinae</taxon>
        <taxon>Bauhinia</taxon>
    </lineage>
</organism>
<evidence type="ECO:0000313" key="1">
    <source>
        <dbReference type="EMBL" id="KAI4296840.1"/>
    </source>
</evidence>
<reference evidence="1 2" key="1">
    <citation type="journal article" date="2022" name="DNA Res.">
        <title>Chromosomal-level genome assembly of the orchid tree Bauhinia variegata (Leguminosae; Cercidoideae) supports the allotetraploid origin hypothesis of Bauhinia.</title>
        <authorList>
            <person name="Zhong Y."/>
            <person name="Chen Y."/>
            <person name="Zheng D."/>
            <person name="Pang J."/>
            <person name="Liu Y."/>
            <person name="Luo S."/>
            <person name="Meng S."/>
            <person name="Qian L."/>
            <person name="Wei D."/>
            <person name="Dai S."/>
            <person name="Zhou R."/>
        </authorList>
    </citation>
    <scope>NUCLEOTIDE SEQUENCE [LARGE SCALE GENOMIC DNA]</scope>
    <source>
        <strain evidence="1">BV-YZ2020</strain>
    </source>
</reference>
<keyword evidence="2" id="KW-1185">Reference proteome</keyword>
<protein>
    <submittedName>
        <fullName evidence="1">Uncharacterized protein</fullName>
    </submittedName>
</protein>
<proteinExistence type="predicted"/>
<sequence length="130" mass="14297">MSSSEQGMKLLKELKEIFPQFYMILIGFMAAMNPDSETSLMIALLVVIVLYFLVLVLGTVLQVQLHIRNFLPIFTVILLVQGSAVSVLALSIISSTIAWMTLGLCVGFLAFLVYYHLIPTCCPLPCASVP</sequence>